<dbReference type="GO" id="GO:0032040">
    <property type="term" value="C:small-subunit processome"/>
    <property type="evidence" value="ECO:0007669"/>
    <property type="project" value="TreeGrafter"/>
</dbReference>
<accession>A0A811Y208</accession>
<evidence type="ECO:0000256" key="5">
    <source>
        <dbReference type="ARBA" id="ARBA00023242"/>
    </source>
</evidence>
<protein>
    <submittedName>
        <fullName evidence="8">(raccoon dog) hypothetical protein</fullName>
    </submittedName>
</protein>
<sequence>MKAKMLNQNSDNYVCEIKLNLQTSFKCTKLEHIFAKPFLASLDGHQDAWQSIQRNLKLDETKCICTRYEDFVQIICTPFCGTSFSTVGDAKTGKQWKMDGPGYGEKEETLQTIFASCGQQVDIWDEQRTSPIYSMTWRFNNIFLESCASDRNIVLYDMRHTSPIKKNVRSFDMRALDIPLMVHMDHASVVLDVDYFPTGKEFVKCIMCGSDEMNICLWKANASEKLDYNWRLKKKFQHRPHIKHVAHHRHLPKYELNCLKHSNPRTVLMVSEKKKQAVMK</sequence>
<proteinExistence type="predicted"/>
<evidence type="ECO:0000256" key="2">
    <source>
        <dbReference type="ARBA" id="ARBA00022552"/>
    </source>
</evidence>
<name>A0A811Y208_NYCPR</name>
<evidence type="ECO:0000256" key="4">
    <source>
        <dbReference type="ARBA" id="ARBA00022737"/>
    </source>
</evidence>
<keyword evidence="2" id="KW-0698">rRNA processing</keyword>
<dbReference type="EMBL" id="CAJHUB010000659">
    <property type="protein sequence ID" value="CAD7670788.1"/>
    <property type="molecule type" value="Genomic_DNA"/>
</dbReference>
<dbReference type="Pfam" id="PF04158">
    <property type="entry name" value="Sof1"/>
    <property type="match status" value="1"/>
</dbReference>
<keyword evidence="9" id="KW-1185">Reference proteome</keyword>
<keyword evidence="6" id="KW-0687">Ribonucleoprotein</keyword>
<dbReference type="PANTHER" id="PTHR22851:SF0">
    <property type="entry name" value="DDB1- AND CUL4-ASSOCIATED FACTOR 13"/>
    <property type="match status" value="1"/>
</dbReference>
<dbReference type="InterPro" id="IPR036322">
    <property type="entry name" value="WD40_repeat_dom_sf"/>
</dbReference>
<evidence type="ECO:0000313" key="9">
    <source>
        <dbReference type="Proteomes" id="UP000645828"/>
    </source>
</evidence>
<comment type="subcellular location">
    <subcellularLocation>
        <location evidence="1">Nucleus</location>
        <location evidence="1">Nucleolus</location>
    </subcellularLocation>
</comment>
<feature type="domain" description="Sof1-like protein" evidence="7">
    <location>
        <begin position="222"/>
        <end position="254"/>
    </location>
</feature>
<comment type="caution">
    <text evidence="8">The sequence shown here is derived from an EMBL/GenBank/DDBJ whole genome shotgun (WGS) entry which is preliminary data.</text>
</comment>
<dbReference type="PANTHER" id="PTHR22851">
    <property type="entry name" value="U3 SMALL NUCLEOLAR RNA U3 SNORNA ASSOCIATED PROTEIN"/>
    <property type="match status" value="1"/>
</dbReference>
<evidence type="ECO:0000313" key="8">
    <source>
        <dbReference type="EMBL" id="CAD7670788.1"/>
    </source>
</evidence>
<evidence type="ECO:0000256" key="6">
    <source>
        <dbReference type="ARBA" id="ARBA00023274"/>
    </source>
</evidence>
<keyword evidence="5" id="KW-0539">Nucleus</keyword>
<dbReference type="InterPro" id="IPR007287">
    <property type="entry name" value="Sof1"/>
</dbReference>
<evidence type="ECO:0000256" key="1">
    <source>
        <dbReference type="ARBA" id="ARBA00004604"/>
    </source>
</evidence>
<dbReference type="GO" id="GO:0000462">
    <property type="term" value="P:maturation of SSU-rRNA from tricistronic rRNA transcript (SSU-rRNA, 5.8S rRNA, LSU-rRNA)"/>
    <property type="evidence" value="ECO:0007669"/>
    <property type="project" value="TreeGrafter"/>
</dbReference>
<keyword evidence="3" id="KW-0853">WD repeat</keyword>
<dbReference type="InterPro" id="IPR015943">
    <property type="entry name" value="WD40/YVTN_repeat-like_dom_sf"/>
</dbReference>
<keyword evidence="4" id="KW-0677">Repeat</keyword>
<dbReference type="AlphaFoldDB" id="A0A811Y208"/>
<evidence type="ECO:0000259" key="7">
    <source>
        <dbReference type="Pfam" id="PF04158"/>
    </source>
</evidence>
<dbReference type="InterPro" id="IPR051733">
    <property type="entry name" value="WD_repeat_DCAF13/WDSOF1"/>
</dbReference>
<dbReference type="Proteomes" id="UP000645828">
    <property type="component" value="Unassembled WGS sequence"/>
</dbReference>
<dbReference type="SUPFAM" id="SSF50978">
    <property type="entry name" value="WD40 repeat-like"/>
    <property type="match status" value="1"/>
</dbReference>
<reference evidence="8" key="1">
    <citation type="submission" date="2020-12" db="EMBL/GenBank/DDBJ databases">
        <authorList>
            <consortium name="Molecular Ecology Group"/>
        </authorList>
    </citation>
    <scope>NUCLEOTIDE SEQUENCE</scope>
    <source>
        <strain evidence="8">TBG_1078</strain>
    </source>
</reference>
<evidence type="ECO:0000256" key="3">
    <source>
        <dbReference type="ARBA" id="ARBA00022574"/>
    </source>
</evidence>
<organism evidence="8 9">
    <name type="scientific">Nyctereutes procyonoides</name>
    <name type="common">Raccoon dog</name>
    <name type="synonym">Canis procyonoides</name>
    <dbReference type="NCBI Taxonomy" id="34880"/>
    <lineage>
        <taxon>Eukaryota</taxon>
        <taxon>Metazoa</taxon>
        <taxon>Chordata</taxon>
        <taxon>Craniata</taxon>
        <taxon>Vertebrata</taxon>
        <taxon>Euteleostomi</taxon>
        <taxon>Mammalia</taxon>
        <taxon>Eutheria</taxon>
        <taxon>Laurasiatheria</taxon>
        <taxon>Carnivora</taxon>
        <taxon>Caniformia</taxon>
        <taxon>Canidae</taxon>
        <taxon>Nyctereutes</taxon>
    </lineage>
</organism>
<dbReference type="Gene3D" id="2.130.10.10">
    <property type="entry name" value="YVTN repeat-like/Quinoprotein amine dehydrogenase"/>
    <property type="match status" value="1"/>
</dbReference>
<gene>
    <name evidence="8" type="ORF">NYPRO_LOCUS3583</name>
</gene>